<evidence type="ECO:0000313" key="1">
    <source>
        <dbReference type="EMBL" id="QEQ93605.1"/>
    </source>
</evidence>
<organism evidence="1 2">
    <name type="scientific">Streptomyces phage Zuko</name>
    <dbReference type="NCBI Taxonomy" id="2601695"/>
    <lineage>
        <taxon>Viruses</taxon>
        <taxon>Duplodnaviria</taxon>
        <taxon>Heunggongvirae</taxon>
        <taxon>Uroviricota</taxon>
        <taxon>Caudoviricetes</taxon>
        <taxon>Zukovirus</taxon>
        <taxon>Zukovirus zuko</taxon>
    </lineage>
</organism>
<keyword evidence="2" id="KW-1185">Reference proteome</keyword>
<name>A0A5J6D802_9CAUD</name>
<dbReference type="KEGG" id="vg:77931381"/>
<dbReference type="Proteomes" id="UP000327392">
    <property type="component" value="Segment"/>
</dbReference>
<gene>
    <name evidence="1" type="primary">27</name>
    <name evidence="1" type="ORF">SEA_ZUKO_27</name>
</gene>
<dbReference type="GeneID" id="77931381"/>
<proteinExistence type="predicted"/>
<protein>
    <submittedName>
        <fullName evidence="1">Uncharacterized protein</fullName>
    </submittedName>
</protein>
<accession>A0A5J6D802</accession>
<dbReference type="RefSeq" id="YP_010655518.1">
    <property type="nucleotide sequence ID" value="NC_070829.1"/>
</dbReference>
<dbReference type="EMBL" id="MN204493">
    <property type="protein sequence ID" value="QEQ93605.1"/>
    <property type="molecule type" value="Genomic_DNA"/>
</dbReference>
<sequence>MTTTISDDLVVSGALSAGNILFGSILMSPQTNTATGSEVKVNHQGTNEPVVLLCAHSAYPWTRVREVGYRFSTPTGFTAYIFRTNDVDTTVHWVSWQEFIP</sequence>
<reference evidence="1 2" key="1">
    <citation type="submission" date="2019-07" db="EMBL/GenBank/DDBJ databases">
        <authorList>
            <person name="Mandava P."/>
            <person name="Ferry J.C."/>
            <person name="Fallon S.M."/>
            <person name="Hajdenberg M."/>
            <person name="Sharma E."/>
            <person name="Shaffer C.D."/>
            <person name="Weston-Hafer K.A."/>
            <person name="Garlena R.A."/>
            <person name="Russell D.A."/>
            <person name="Pope W.H."/>
            <person name="Jacobs-Sera D."/>
            <person name="Hatfull G.F."/>
        </authorList>
    </citation>
    <scope>NUCLEOTIDE SEQUENCE [LARGE SCALE GENOMIC DNA]</scope>
</reference>
<evidence type="ECO:0000313" key="2">
    <source>
        <dbReference type="Proteomes" id="UP000327392"/>
    </source>
</evidence>